<reference evidence="1" key="1">
    <citation type="submission" date="2022-10" db="EMBL/GenBank/DDBJ databases">
        <title>The complete genomes of actinobacterial strains from the NBC collection.</title>
        <authorList>
            <person name="Joergensen T.S."/>
            <person name="Alvarez Arevalo M."/>
            <person name="Sterndorff E.B."/>
            <person name="Faurdal D."/>
            <person name="Vuksanovic O."/>
            <person name="Mourched A.-S."/>
            <person name="Charusanti P."/>
            <person name="Shaw S."/>
            <person name="Blin K."/>
            <person name="Weber T."/>
        </authorList>
    </citation>
    <scope>NUCLEOTIDE SEQUENCE</scope>
    <source>
        <strain evidence="1">NBC_00003</strain>
    </source>
</reference>
<dbReference type="EMBL" id="CP108318">
    <property type="protein sequence ID" value="WTW62645.1"/>
    <property type="molecule type" value="Genomic_DNA"/>
</dbReference>
<protein>
    <submittedName>
        <fullName evidence="1">TerD family protein</fullName>
    </submittedName>
</protein>
<dbReference type="AlphaFoldDB" id="A0AAU2V5M8"/>
<gene>
    <name evidence="1" type="ORF">OG549_19430</name>
</gene>
<name>A0AAU2V5M8_9ACTN</name>
<sequence length="55" mass="5859">MSVNLAKGQRISLSKSDASPLVRVRMGLGWQLAAIGEPASGETFQALLPAIDRHL</sequence>
<accession>A0AAU2V5M8</accession>
<evidence type="ECO:0000313" key="1">
    <source>
        <dbReference type="EMBL" id="WTW62645.1"/>
    </source>
</evidence>
<proteinExistence type="predicted"/>
<organism evidence="1">
    <name type="scientific">Streptomyces sp. NBC_00003</name>
    <dbReference type="NCBI Taxonomy" id="2903608"/>
    <lineage>
        <taxon>Bacteria</taxon>
        <taxon>Bacillati</taxon>
        <taxon>Actinomycetota</taxon>
        <taxon>Actinomycetes</taxon>
        <taxon>Kitasatosporales</taxon>
        <taxon>Streptomycetaceae</taxon>
        <taxon>Streptomyces</taxon>
    </lineage>
</organism>